<dbReference type="Pfam" id="PF00501">
    <property type="entry name" value="AMP-binding"/>
    <property type="match status" value="1"/>
</dbReference>
<evidence type="ECO:0000256" key="1">
    <source>
        <dbReference type="ARBA" id="ARBA00006432"/>
    </source>
</evidence>
<dbReference type="GO" id="GO:0004467">
    <property type="term" value="F:long-chain fatty acid-CoA ligase activity"/>
    <property type="evidence" value="ECO:0007669"/>
    <property type="project" value="UniProtKB-EC"/>
</dbReference>
<dbReference type="CDD" id="cd05936">
    <property type="entry name" value="FC-FACS_FadD_like"/>
    <property type="match status" value="1"/>
</dbReference>
<protein>
    <submittedName>
        <fullName evidence="5">Long-chain acyl-CoA synthetase</fullName>
        <ecNumber evidence="5">6.2.1.3</ecNumber>
    </submittedName>
</protein>
<dbReference type="InterPro" id="IPR020845">
    <property type="entry name" value="AMP-binding_CS"/>
</dbReference>
<evidence type="ECO:0000256" key="2">
    <source>
        <dbReference type="ARBA" id="ARBA00022598"/>
    </source>
</evidence>
<dbReference type="InterPro" id="IPR025110">
    <property type="entry name" value="AMP-bd_C"/>
</dbReference>
<comment type="similarity">
    <text evidence="1">Belongs to the ATP-dependent AMP-binding enzyme family.</text>
</comment>
<dbReference type="Proteomes" id="UP001139648">
    <property type="component" value="Unassembled WGS sequence"/>
</dbReference>
<dbReference type="InterPro" id="IPR000873">
    <property type="entry name" value="AMP-dep_synth/lig_dom"/>
</dbReference>
<dbReference type="Gene3D" id="3.40.50.12780">
    <property type="entry name" value="N-terminal domain of ligase-like"/>
    <property type="match status" value="1"/>
</dbReference>
<keyword evidence="2 5" id="KW-0436">Ligase</keyword>
<proteinExistence type="inferred from homology"/>
<reference evidence="5" key="1">
    <citation type="submission" date="2022-06" db="EMBL/GenBank/DDBJ databases">
        <title>Sequencing the genomes of 1000 actinobacteria strains.</title>
        <authorList>
            <person name="Klenk H.-P."/>
        </authorList>
    </citation>
    <scope>NUCLEOTIDE SEQUENCE</scope>
    <source>
        <strain evidence="5">DSM 46694</strain>
    </source>
</reference>
<dbReference type="Pfam" id="PF13193">
    <property type="entry name" value="AMP-binding_C"/>
    <property type="match status" value="1"/>
</dbReference>
<name>A0A9X2GEK3_9ACTN</name>
<organism evidence="5 6">
    <name type="scientific">Nonomuraea thailandensis</name>
    <dbReference type="NCBI Taxonomy" id="1188745"/>
    <lineage>
        <taxon>Bacteria</taxon>
        <taxon>Bacillati</taxon>
        <taxon>Actinomycetota</taxon>
        <taxon>Actinomycetes</taxon>
        <taxon>Streptosporangiales</taxon>
        <taxon>Streptosporangiaceae</taxon>
        <taxon>Nonomuraea</taxon>
    </lineage>
</organism>
<dbReference type="AlphaFoldDB" id="A0A9X2GEK3"/>
<keyword evidence="6" id="KW-1185">Reference proteome</keyword>
<dbReference type="PANTHER" id="PTHR43767:SF12">
    <property type="entry name" value="AMP-DEPENDENT SYNTHETASE AND LIGASE"/>
    <property type="match status" value="1"/>
</dbReference>
<dbReference type="EMBL" id="JAMZEB010000002">
    <property type="protein sequence ID" value="MCP2357426.1"/>
    <property type="molecule type" value="Genomic_DNA"/>
</dbReference>
<accession>A0A9X2GEK3</accession>
<sequence length="554" mass="59896">MLDRTIGGELPAPPDGVGTFVQVPPGSAGASWGRTTRSDERVTMLNLSIILEDSARNAPDRTALVFGDLRLPYSMVDSVANQVAGLLVARGIGKGDKVALLCPNLPYFPFVYFGVLKAGATVVPLNVLLRPREITYHLDDSDAKAFFCFEGAPELPMGANGREGFDAAEGCEHFFVLPATPLATESEHGESFWAALDGMPGRFETVRTGPEDVAAILYTSGTTGQPKGAELTHANLLINAMVSDGMFPTDPEGDVSLAVLPLFHSFGQTSVMNVSLRRRATLVLMPRFEPGQALELMRSEKVTMFAGVPTMYWAMLSKIHTDGAEVPETLRVAVSGAAACPVEVLKDFEATFGIPILEGYGLSETSPAACFNQLSRPTRPGTIGFPIWGVEMRLVDGDGNTIEGEGPGEIAVRGHNVMKGYYGRPEATLEVLRDGWFRTGDIATRDEDGYYAIVDRTKDMIIRGGFNVYPREVEEVLMTHPAVSLVAVVGVPHASHGEEVKAYVIPAPGANVGEAELVSWSRENMAAYKYPRIIEFRESLPMTATGKILKRELR</sequence>
<feature type="domain" description="AMP-binding enzyme C-terminal" evidence="4">
    <location>
        <begin position="472"/>
        <end position="547"/>
    </location>
</feature>
<evidence type="ECO:0000313" key="6">
    <source>
        <dbReference type="Proteomes" id="UP001139648"/>
    </source>
</evidence>
<feature type="domain" description="AMP-dependent synthetase/ligase" evidence="3">
    <location>
        <begin position="51"/>
        <end position="422"/>
    </location>
</feature>
<evidence type="ECO:0000259" key="3">
    <source>
        <dbReference type="Pfam" id="PF00501"/>
    </source>
</evidence>
<dbReference type="InterPro" id="IPR045851">
    <property type="entry name" value="AMP-bd_C_sf"/>
</dbReference>
<comment type="caution">
    <text evidence="5">The sequence shown here is derived from an EMBL/GenBank/DDBJ whole genome shotgun (WGS) entry which is preliminary data.</text>
</comment>
<dbReference type="InterPro" id="IPR050237">
    <property type="entry name" value="ATP-dep_AMP-bd_enzyme"/>
</dbReference>
<dbReference type="FunFam" id="3.30.300.30:FF:000008">
    <property type="entry name" value="2,3-dihydroxybenzoate-AMP ligase"/>
    <property type="match status" value="1"/>
</dbReference>
<dbReference type="PANTHER" id="PTHR43767">
    <property type="entry name" value="LONG-CHAIN-FATTY-ACID--COA LIGASE"/>
    <property type="match status" value="1"/>
</dbReference>
<dbReference type="InterPro" id="IPR042099">
    <property type="entry name" value="ANL_N_sf"/>
</dbReference>
<dbReference type="EC" id="6.2.1.3" evidence="5"/>
<dbReference type="SUPFAM" id="SSF56801">
    <property type="entry name" value="Acetyl-CoA synthetase-like"/>
    <property type="match status" value="1"/>
</dbReference>
<gene>
    <name evidence="5" type="ORF">HD597_004446</name>
</gene>
<dbReference type="Gene3D" id="3.30.300.30">
    <property type="match status" value="1"/>
</dbReference>
<dbReference type="PROSITE" id="PS00455">
    <property type="entry name" value="AMP_BINDING"/>
    <property type="match status" value="1"/>
</dbReference>
<evidence type="ECO:0000313" key="5">
    <source>
        <dbReference type="EMBL" id="MCP2357426.1"/>
    </source>
</evidence>
<evidence type="ECO:0000259" key="4">
    <source>
        <dbReference type="Pfam" id="PF13193"/>
    </source>
</evidence>